<dbReference type="STRING" id="1531966.A0A0A1T0G8"/>
<sequence>MTVNKSGSERRFEVVAEIIRSFNGKVQTATPLAYFENCPFPFNNFIYLVKLEKTISTNFTGNQPGTSAAPDGGVDSVVVRLSNLKADGLNNANRVQNEVVCSILAKEALTSVDLGHLVPKIYAWSGPKSLDDTDEANFGWIVSEYKKGADLDGQFPSLTSHEQQKVLETIARITLALQRVPLPPSASQFGGLAFDENGNIVSSQGALLPDGPWASYADVWASKLQSQLAEALIKPALDGWKEQNVASRIEKFIASGGLRSFLDPVDVYRRSLVHGDLTMNNLLYDAETKQLTGLVDFDWSSVTHPIEEYFSGFHDIGYSLSGNPDQILSAVVANDFSTKPEGPSEEDEQRWQTAKSWNTFATQHQIVLPSDVAGVKELIALYNFHSSLCPFQLCNAVVVKSLSDEAKTAKKQESLAIIIPFLEQRGF</sequence>
<keyword evidence="3" id="KW-1185">Reference proteome</keyword>
<reference evidence="2 3" key="2">
    <citation type="journal article" date="2015" name="Genome Announc.">
        <title>Draft Genome Sequence and Gene Annotation of the Entomopathogenic Fungus Verticillium hemipterigenum.</title>
        <authorList>
            <person name="Horn F."/>
            <person name="Habel A."/>
            <person name="Scharf D.H."/>
            <person name="Dworschak J."/>
            <person name="Brakhage A.A."/>
            <person name="Guthke R."/>
            <person name="Hertweck C."/>
            <person name="Linde J."/>
        </authorList>
    </citation>
    <scope>NUCLEOTIDE SEQUENCE [LARGE SCALE GENOMIC DNA]</scope>
</reference>
<organism evidence="2 3">
    <name type="scientific">[Torrubiella] hemipterigena</name>
    <dbReference type="NCBI Taxonomy" id="1531966"/>
    <lineage>
        <taxon>Eukaryota</taxon>
        <taxon>Fungi</taxon>
        <taxon>Dikarya</taxon>
        <taxon>Ascomycota</taxon>
        <taxon>Pezizomycotina</taxon>
        <taxon>Sordariomycetes</taxon>
        <taxon>Hypocreomycetidae</taxon>
        <taxon>Hypocreales</taxon>
        <taxon>Clavicipitaceae</taxon>
        <taxon>Clavicipitaceae incertae sedis</taxon>
        <taxon>'Torrubiella' clade</taxon>
    </lineage>
</organism>
<dbReference type="InterPro" id="IPR002575">
    <property type="entry name" value="Aminoglycoside_PTrfase"/>
</dbReference>
<dbReference type="Gene3D" id="3.90.1200.10">
    <property type="match status" value="1"/>
</dbReference>
<proteinExistence type="predicted"/>
<dbReference type="EMBL" id="CDHN01000002">
    <property type="protein sequence ID" value="CEJ86527.1"/>
    <property type="molecule type" value="Genomic_DNA"/>
</dbReference>
<feature type="domain" description="Aminoglycoside phosphotransferase" evidence="1">
    <location>
        <begin position="116"/>
        <end position="313"/>
    </location>
</feature>
<dbReference type="EMBL" id="CDHN01000002">
    <property type="protein sequence ID" value="CEJ86529.1"/>
    <property type="molecule type" value="Genomic_DNA"/>
</dbReference>
<dbReference type="Pfam" id="PF01636">
    <property type="entry name" value="APH"/>
    <property type="match status" value="1"/>
</dbReference>
<name>A0A0A1T0G8_9HYPO</name>
<accession>A0A0A1T0G8</accession>
<dbReference type="Proteomes" id="UP000039046">
    <property type="component" value="Unassembled WGS sequence"/>
</dbReference>
<dbReference type="InterPro" id="IPR011009">
    <property type="entry name" value="Kinase-like_dom_sf"/>
</dbReference>
<dbReference type="AlphaFoldDB" id="A0A0A1T0G8"/>
<evidence type="ECO:0000313" key="3">
    <source>
        <dbReference type="Proteomes" id="UP000039046"/>
    </source>
</evidence>
<gene>
    <name evidence="2" type="ORF">VHEMI04130</name>
</gene>
<evidence type="ECO:0000259" key="1">
    <source>
        <dbReference type="Pfam" id="PF01636"/>
    </source>
</evidence>
<dbReference type="PANTHER" id="PTHR21310">
    <property type="entry name" value="AMINOGLYCOSIDE PHOSPHOTRANSFERASE-RELATED-RELATED"/>
    <property type="match status" value="1"/>
</dbReference>
<dbReference type="PANTHER" id="PTHR21310:SF15">
    <property type="entry name" value="AMINOGLYCOSIDE PHOSPHOTRANSFERASE DOMAIN-CONTAINING PROTEIN"/>
    <property type="match status" value="1"/>
</dbReference>
<dbReference type="InterPro" id="IPR051678">
    <property type="entry name" value="AGP_Transferase"/>
</dbReference>
<dbReference type="OrthoDB" id="2831558at2759"/>
<protein>
    <recommendedName>
        <fullName evidence="1">Aminoglycoside phosphotransferase domain-containing protein</fullName>
    </recommendedName>
</protein>
<evidence type="ECO:0000313" key="2">
    <source>
        <dbReference type="EMBL" id="CEJ86529.1"/>
    </source>
</evidence>
<reference evidence="2" key="1">
    <citation type="submission" date="2014-10" db="EMBL/GenBank/DDBJ databases">
        <authorList>
            <person name="Priebe Steffen"/>
            <person name="Linde Jorg"/>
            <person name="Horn Fabian"/>
        </authorList>
    </citation>
    <scope>NUCLEOTIDE SEQUENCE</scope>
</reference>
<dbReference type="SUPFAM" id="SSF56112">
    <property type="entry name" value="Protein kinase-like (PK-like)"/>
    <property type="match status" value="1"/>
</dbReference>
<dbReference type="HOGENOM" id="CLU_046553_0_0_1"/>